<reference evidence="1" key="1">
    <citation type="submission" date="2023-06" db="EMBL/GenBank/DDBJ databases">
        <authorList>
            <person name="Kurt Z."/>
        </authorList>
    </citation>
    <scope>NUCLEOTIDE SEQUENCE</scope>
</reference>
<keyword evidence="3" id="KW-1185">Reference proteome</keyword>
<evidence type="ECO:0000313" key="3">
    <source>
        <dbReference type="Proteomes" id="UP001642409"/>
    </source>
</evidence>
<protein>
    <submittedName>
        <fullName evidence="2">Hypothetical_protein</fullName>
    </submittedName>
</protein>
<organism evidence="1">
    <name type="scientific">Hexamita inflata</name>
    <dbReference type="NCBI Taxonomy" id="28002"/>
    <lineage>
        <taxon>Eukaryota</taxon>
        <taxon>Metamonada</taxon>
        <taxon>Diplomonadida</taxon>
        <taxon>Hexamitidae</taxon>
        <taxon>Hexamitinae</taxon>
        <taxon>Hexamita</taxon>
    </lineage>
</organism>
<reference evidence="2 3" key="2">
    <citation type="submission" date="2024-07" db="EMBL/GenBank/DDBJ databases">
        <authorList>
            <person name="Akdeniz Z."/>
        </authorList>
    </citation>
    <scope>NUCLEOTIDE SEQUENCE [LARGE SCALE GENOMIC DNA]</scope>
</reference>
<name>A0AA86TCZ1_9EUKA</name>
<dbReference type="EMBL" id="CAXDID020000065">
    <property type="protein sequence ID" value="CAL6012188.1"/>
    <property type="molecule type" value="Genomic_DNA"/>
</dbReference>
<proteinExistence type="predicted"/>
<comment type="caution">
    <text evidence="1">The sequence shown here is derived from an EMBL/GenBank/DDBJ whole genome shotgun (WGS) entry which is preliminary data.</text>
</comment>
<accession>A0AA86TCZ1</accession>
<dbReference type="AlphaFoldDB" id="A0AA86TCZ1"/>
<sequence length="118" mass="14066">MNSPLWVQLYNIQKISTNPGNENQINNCIFIFGQFTYAHTSFIIFDWTREINALNCKFLITFNQTSKMLFKSFFGLISVKLQEITPREFFGIQKNCYYWFWQRKIGVKELPVQTQFAV</sequence>
<dbReference type="EMBL" id="CATOUU010000042">
    <property type="protein sequence ID" value="CAI9914171.1"/>
    <property type="molecule type" value="Genomic_DNA"/>
</dbReference>
<dbReference type="Proteomes" id="UP001642409">
    <property type="component" value="Unassembled WGS sequence"/>
</dbReference>
<gene>
    <name evidence="1" type="ORF">HINF_LOCUS1816</name>
    <name evidence="2" type="ORF">HINF_LOCUS23188</name>
</gene>
<evidence type="ECO:0000313" key="2">
    <source>
        <dbReference type="EMBL" id="CAL6012188.1"/>
    </source>
</evidence>
<evidence type="ECO:0000313" key="1">
    <source>
        <dbReference type="EMBL" id="CAI9914171.1"/>
    </source>
</evidence>